<dbReference type="Proteomes" id="UP000325780">
    <property type="component" value="Unassembled WGS sequence"/>
</dbReference>
<feature type="region of interest" description="Disordered" evidence="5">
    <location>
        <begin position="126"/>
        <end position="161"/>
    </location>
</feature>
<sequence>MLTQTSRSGREPCWNCRDKHLKCDKQEPTCGRCAAKGLDCVVVQKRQIFRQASTANFSNDQHWVNSKPKRARFHIQDTTVPVVSTFQLDPATRHEPNAAGDSFSAQDSHPIIDSFLYSASADAPSQNSDVIQGGVSQLTPESSSTTEPALSHESLQHPPANGFVTHLPSSGLVSSAQATTSHENNVTLEPFESIQEACLLRYFTEEISPWFDICDDRRHFQVVVPQRARHCAPLRNAIFAVSSCHIIRLPQYRTPRGLMYQGQALVDLTNSTPVEYMLKCIPALVDFHKIHDREYQENIMAAAVILRQYEEIEEEEEVDSSTGTRPVNLLAIIQAIIETTVSLPVHYSLANAVFWIAIRQEIYYALARKRFPQMDPDEGKRCGASAANKLVAFAGDVTKWWLGDRSTSEWARLKGQLQLFTTTFKTEFVPILEKQADKSKGEIFPTVWYCTNAQVIGAQHYELARIILIAENPNLRNEPHYREAQRKLESQVRSIVLNICGIGLSHHKLSPSLVNAMISVMLFGEYFTDPRERDALEGIIERIKAIHAWPMKSLHESLRAKWELVDRQEY</sequence>
<proteinExistence type="predicted"/>
<dbReference type="PROSITE" id="PS00463">
    <property type="entry name" value="ZN2_CY6_FUNGAL_1"/>
    <property type="match status" value="1"/>
</dbReference>
<evidence type="ECO:0000313" key="7">
    <source>
        <dbReference type="EMBL" id="KAE8150391.1"/>
    </source>
</evidence>
<gene>
    <name evidence="7" type="ORF">BDV25DRAFT_154504</name>
</gene>
<feature type="domain" description="Zn(2)-C6 fungal-type" evidence="6">
    <location>
        <begin position="12"/>
        <end position="42"/>
    </location>
</feature>
<evidence type="ECO:0000256" key="2">
    <source>
        <dbReference type="ARBA" id="ARBA00023125"/>
    </source>
</evidence>
<feature type="compositionally biased region" description="Polar residues" evidence="5">
    <location>
        <begin position="126"/>
        <end position="148"/>
    </location>
</feature>
<keyword evidence="2" id="KW-0238">DNA-binding</keyword>
<keyword evidence="4" id="KW-0539">Nucleus</keyword>
<evidence type="ECO:0000256" key="4">
    <source>
        <dbReference type="ARBA" id="ARBA00023242"/>
    </source>
</evidence>
<protein>
    <recommendedName>
        <fullName evidence="6">Zn(2)-C6 fungal-type domain-containing protein</fullName>
    </recommendedName>
</protein>
<accession>A0A5N6TWE5</accession>
<dbReference type="Pfam" id="PF00172">
    <property type="entry name" value="Zn_clus"/>
    <property type="match status" value="1"/>
</dbReference>
<dbReference type="InterPro" id="IPR001138">
    <property type="entry name" value="Zn2Cys6_DnaBD"/>
</dbReference>
<reference evidence="7 8" key="1">
    <citation type="submission" date="2019-04" db="EMBL/GenBank/DDBJ databases">
        <title>Friends and foes A comparative genomics study of 23 Aspergillus species from section Flavi.</title>
        <authorList>
            <consortium name="DOE Joint Genome Institute"/>
            <person name="Kjaerbolling I."/>
            <person name="Vesth T."/>
            <person name="Frisvad J.C."/>
            <person name="Nybo J.L."/>
            <person name="Theobald S."/>
            <person name="Kildgaard S."/>
            <person name="Isbrandt T."/>
            <person name="Kuo A."/>
            <person name="Sato A."/>
            <person name="Lyhne E.K."/>
            <person name="Kogle M.E."/>
            <person name="Wiebenga A."/>
            <person name="Kun R.S."/>
            <person name="Lubbers R.J."/>
            <person name="Makela M.R."/>
            <person name="Barry K."/>
            <person name="Chovatia M."/>
            <person name="Clum A."/>
            <person name="Daum C."/>
            <person name="Haridas S."/>
            <person name="He G."/>
            <person name="LaButti K."/>
            <person name="Lipzen A."/>
            <person name="Mondo S."/>
            <person name="Riley R."/>
            <person name="Salamov A."/>
            <person name="Simmons B.A."/>
            <person name="Magnuson J.K."/>
            <person name="Henrissat B."/>
            <person name="Mortensen U.H."/>
            <person name="Larsen T.O."/>
            <person name="Devries R.P."/>
            <person name="Grigoriev I.V."/>
            <person name="Machida M."/>
            <person name="Baker S.E."/>
            <person name="Andersen M.R."/>
        </authorList>
    </citation>
    <scope>NUCLEOTIDE SEQUENCE [LARGE SCALE GENOMIC DNA]</scope>
    <source>
        <strain evidence="7 8">IBT 18842</strain>
    </source>
</reference>
<evidence type="ECO:0000256" key="1">
    <source>
        <dbReference type="ARBA" id="ARBA00023015"/>
    </source>
</evidence>
<dbReference type="PROSITE" id="PS50048">
    <property type="entry name" value="ZN2_CY6_FUNGAL_2"/>
    <property type="match status" value="1"/>
</dbReference>
<dbReference type="InterPro" id="IPR036864">
    <property type="entry name" value="Zn2-C6_fun-type_DNA-bd_sf"/>
</dbReference>
<evidence type="ECO:0000259" key="6">
    <source>
        <dbReference type="PROSITE" id="PS50048"/>
    </source>
</evidence>
<keyword evidence="8" id="KW-1185">Reference proteome</keyword>
<dbReference type="GO" id="GO:0000976">
    <property type="term" value="F:transcription cis-regulatory region binding"/>
    <property type="evidence" value="ECO:0007669"/>
    <property type="project" value="TreeGrafter"/>
</dbReference>
<organism evidence="7 8">
    <name type="scientific">Aspergillus avenaceus</name>
    <dbReference type="NCBI Taxonomy" id="36643"/>
    <lineage>
        <taxon>Eukaryota</taxon>
        <taxon>Fungi</taxon>
        <taxon>Dikarya</taxon>
        <taxon>Ascomycota</taxon>
        <taxon>Pezizomycotina</taxon>
        <taxon>Eurotiomycetes</taxon>
        <taxon>Eurotiomycetidae</taxon>
        <taxon>Eurotiales</taxon>
        <taxon>Aspergillaceae</taxon>
        <taxon>Aspergillus</taxon>
        <taxon>Aspergillus subgen. Circumdati</taxon>
    </lineage>
</organism>
<dbReference type="OrthoDB" id="4525710at2759"/>
<dbReference type="PANTHER" id="PTHR37534">
    <property type="entry name" value="TRANSCRIPTIONAL ACTIVATOR PROTEIN UGA3"/>
    <property type="match status" value="1"/>
</dbReference>
<keyword evidence="1" id="KW-0805">Transcription regulation</keyword>
<dbReference type="PANTHER" id="PTHR37534:SF2">
    <property type="entry name" value="N-ACETYLTRANSFERASE DOMAIN-CONTAINING PROTEIN"/>
    <property type="match status" value="1"/>
</dbReference>
<dbReference type="Gene3D" id="4.10.240.10">
    <property type="entry name" value="Zn(2)-C6 fungal-type DNA-binding domain"/>
    <property type="match status" value="1"/>
</dbReference>
<dbReference type="CDD" id="cd00067">
    <property type="entry name" value="GAL4"/>
    <property type="match status" value="1"/>
</dbReference>
<dbReference type="EMBL" id="ML742095">
    <property type="protein sequence ID" value="KAE8150391.1"/>
    <property type="molecule type" value="Genomic_DNA"/>
</dbReference>
<dbReference type="AlphaFoldDB" id="A0A5N6TWE5"/>
<keyword evidence="3" id="KW-0804">Transcription</keyword>
<dbReference type="SMART" id="SM00066">
    <property type="entry name" value="GAL4"/>
    <property type="match status" value="1"/>
</dbReference>
<evidence type="ECO:0000256" key="5">
    <source>
        <dbReference type="SAM" id="MobiDB-lite"/>
    </source>
</evidence>
<dbReference type="GO" id="GO:0045944">
    <property type="term" value="P:positive regulation of transcription by RNA polymerase II"/>
    <property type="evidence" value="ECO:0007669"/>
    <property type="project" value="TreeGrafter"/>
</dbReference>
<dbReference type="GO" id="GO:0008270">
    <property type="term" value="F:zinc ion binding"/>
    <property type="evidence" value="ECO:0007669"/>
    <property type="project" value="InterPro"/>
</dbReference>
<evidence type="ECO:0000256" key="3">
    <source>
        <dbReference type="ARBA" id="ARBA00023163"/>
    </source>
</evidence>
<dbReference type="GO" id="GO:0005634">
    <property type="term" value="C:nucleus"/>
    <property type="evidence" value="ECO:0007669"/>
    <property type="project" value="TreeGrafter"/>
</dbReference>
<evidence type="ECO:0000313" key="8">
    <source>
        <dbReference type="Proteomes" id="UP000325780"/>
    </source>
</evidence>
<name>A0A5N6TWE5_ASPAV</name>
<dbReference type="SUPFAM" id="SSF57701">
    <property type="entry name" value="Zn2/Cys6 DNA-binding domain"/>
    <property type="match status" value="1"/>
</dbReference>
<dbReference type="GO" id="GO:0000981">
    <property type="term" value="F:DNA-binding transcription factor activity, RNA polymerase II-specific"/>
    <property type="evidence" value="ECO:0007669"/>
    <property type="project" value="InterPro"/>
</dbReference>